<dbReference type="PRINTS" id="PR00039">
    <property type="entry name" value="HTHLYSR"/>
</dbReference>
<evidence type="ECO:0000256" key="1">
    <source>
        <dbReference type="ARBA" id="ARBA00009437"/>
    </source>
</evidence>
<dbReference type="InterPro" id="IPR005119">
    <property type="entry name" value="LysR_subst-bd"/>
</dbReference>
<dbReference type="STRING" id="935700.jaqu_16530"/>
<keyword evidence="7" id="KW-1185">Reference proteome</keyword>
<dbReference type="PANTHER" id="PTHR30346">
    <property type="entry name" value="TRANSCRIPTIONAL DUAL REGULATOR HCAR-RELATED"/>
    <property type="match status" value="1"/>
</dbReference>
<comment type="caution">
    <text evidence="6">The sequence shown here is derived from an EMBL/GenBank/DDBJ whole genome shotgun (WGS) entry which is preliminary data.</text>
</comment>
<dbReference type="GO" id="GO:0003677">
    <property type="term" value="F:DNA binding"/>
    <property type="evidence" value="ECO:0007669"/>
    <property type="project" value="UniProtKB-KW"/>
</dbReference>
<keyword evidence="4" id="KW-0804">Transcription</keyword>
<evidence type="ECO:0000256" key="2">
    <source>
        <dbReference type="ARBA" id="ARBA00023015"/>
    </source>
</evidence>
<reference evidence="6 7" key="1">
    <citation type="submission" date="2015-02" db="EMBL/GenBank/DDBJ databases">
        <title>Genome Sequence of Jannaschia aquimarina DSM28248, a member of the Roseobacter clade.</title>
        <authorList>
            <person name="Voget S."/>
            <person name="Daniel R."/>
        </authorList>
    </citation>
    <scope>NUCLEOTIDE SEQUENCE [LARGE SCALE GENOMIC DNA]</scope>
    <source>
        <strain evidence="6 7">GSW-M26</strain>
    </source>
</reference>
<dbReference type="PATRIC" id="fig|935700.4.peg.1715"/>
<organism evidence="6 7">
    <name type="scientific">Jannaschia aquimarina</name>
    <dbReference type="NCBI Taxonomy" id="935700"/>
    <lineage>
        <taxon>Bacteria</taxon>
        <taxon>Pseudomonadati</taxon>
        <taxon>Pseudomonadota</taxon>
        <taxon>Alphaproteobacteria</taxon>
        <taxon>Rhodobacterales</taxon>
        <taxon>Roseobacteraceae</taxon>
        <taxon>Jannaschia</taxon>
    </lineage>
</organism>
<dbReference type="Proteomes" id="UP000032232">
    <property type="component" value="Unassembled WGS sequence"/>
</dbReference>
<dbReference type="Pfam" id="PF03466">
    <property type="entry name" value="LysR_substrate"/>
    <property type="match status" value="1"/>
</dbReference>
<keyword evidence="2" id="KW-0805">Transcription regulation</keyword>
<dbReference type="RefSeq" id="WP_052500855.1">
    <property type="nucleotide sequence ID" value="NZ_FZPF01000017.1"/>
</dbReference>
<protein>
    <submittedName>
        <fullName evidence="6">HcaR_2 protein</fullName>
    </submittedName>
</protein>
<accession>A0A0D1D9I7</accession>
<dbReference type="InterPro" id="IPR036388">
    <property type="entry name" value="WH-like_DNA-bd_sf"/>
</dbReference>
<keyword evidence="3" id="KW-0238">DNA-binding</keyword>
<comment type="similarity">
    <text evidence="1">Belongs to the LysR transcriptional regulatory family.</text>
</comment>
<proteinExistence type="inferred from homology"/>
<sequence>MPDPLDHRLLRQIATVARMGGLRAGAAALNMSQPPLSRTVRELEASLGVSLFERTARGMVPTPAGAVLIEEAEAILAALDRAAARVRRMGAWPRPLRVGFVSAALDAHLPDLLDRIAARGWPAPELVETPTELQARALARGELDLGLLHPPVEMAQGLDAVSLGRDGFLVALPKRDPLADRETIRSADLTGRPLVLFPQAQGPVLHAAITAALAPGGRRLPVAAEAARSHSQLALVAAGVGIGLIGASVARTVTYAGVVLRPWADRPDTITLECAIMGGTALLRELAFE</sequence>
<dbReference type="InterPro" id="IPR000847">
    <property type="entry name" value="LysR_HTH_N"/>
</dbReference>
<evidence type="ECO:0000259" key="5">
    <source>
        <dbReference type="PROSITE" id="PS50931"/>
    </source>
</evidence>
<dbReference type="InterPro" id="IPR036390">
    <property type="entry name" value="WH_DNA-bd_sf"/>
</dbReference>
<evidence type="ECO:0000313" key="7">
    <source>
        <dbReference type="Proteomes" id="UP000032232"/>
    </source>
</evidence>
<name>A0A0D1D9I7_9RHOB</name>
<dbReference type="Pfam" id="PF00126">
    <property type="entry name" value="HTH_1"/>
    <property type="match status" value="1"/>
</dbReference>
<dbReference type="PANTHER" id="PTHR30346:SF0">
    <property type="entry name" value="HCA OPERON TRANSCRIPTIONAL ACTIVATOR HCAR"/>
    <property type="match status" value="1"/>
</dbReference>
<dbReference type="OrthoDB" id="9803030at2"/>
<dbReference type="Gene3D" id="3.40.190.10">
    <property type="entry name" value="Periplasmic binding protein-like II"/>
    <property type="match status" value="2"/>
</dbReference>
<dbReference type="SUPFAM" id="SSF46785">
    <property type="entry name" value="Winged helix' DNA-binding domain"/>
    <property type="match status" value="1"/>
</dbReference>
<feature type="domain" description="HTH lysR-type" evidence="5">
    <location>
        <begin position="5"/>
        <end position="62"/>
    </location>
</feature>
<dbReference type="GO" id="GO:0032993">
    <property type="term" value="C:protein-DNA complex"/>
    <property type="evidence" value="ECO:0007669"/>
    <property type="project" value="TreeGrafter"/>
</dbReference>
<evidence type="ECO:0000313" key="6">
    <source>
        <dbReference type="EMBL" id="KIT16558.1"/>
    </source>
</evidence>
<dbReference type="CDD" id="cd08414">
    <property type="entry name" value="PBP2_LTTR_aromatics_like"/>
    <property type="match status" value="1"/>
</dbReference>
<gene>
    <name evidence="6" type="primary">hcaR_2</name>
    <name evidence="6" type="ORF">jaqu_16530</name>
</gene>
<evidence type="ECO:0000256" key="3">
    <source>
        <dbReference type="ARBA" id="ARBA00023125"/>
    </source>
</evidence>
<dbReference type="EMBL" id="JYFE01000031">
    <property type="protein sequence ID" value="KIT16558.1"/>
    <property type="molecule type" value="Genomic_DNA"/>
</dbReference>
<evidence type="ECO:0000256" key="4">
    <source>
        <dbReference type="ARBA" id="ARBA00023163"/>
    </source>
</evidence>
<dbReference type="SUPFAM" id="SSF53850">
    <property type="entry name" value="Periplasmic binding protein-like II"/>
    <property type="match status" value="1"/>
</dbReference>
<dbReference type="PROSITE" id="PS50931">
    <property type="entry name" value="HTH_LYSR"/>
    <property type="match status" value="1"/>
</dbReference>
<dbReference type="GO" id="GO:0003700">
    <property type="term" value="F:DNA-binding transcription factor activity"/>
    <property type="evidence" value="ECO:0007669"/>
    <property type="project" value="InterPro"/>
</dbReference>
<dbReference type="Gene3D" id="1.10.10.10">
    <property type="entry name" value="Winged helix-like DNA-binding domain superfamily/Winged helix DNA-binding domain"/>
    <property type="match status" value="1"/>
</dbReference>
<dbReference type="AlphaFoldDB" id="A0A0D1D9I7"/>
<dbReference type="FunFam" id="1.10.10.10:FF:000001">
    <property type="entry name" value="LysR family transcriptional regulator"/>
    <property type="match status" value="1"/>
</dbReference>